<dbReference type="GO" id="GO:0008409">
    <property type="term" value="F:5'-3' exonuclease activity"/>
    <property type="evidence" value="ECO:0007669"/>
    <property type="project" value="InterPro"/>
</dbReference>
<dbReference type="Gene3D" id="3.40.50.1010">
    <property type="entry name" value="5'-nuclease"/>
    <property type="match status" value="1"/>
</dbReference>
<dbReference type="InterPro" id="IPR029060">
    <property type="entry name" value="PIN-like_dom_sf"/>
</dbReference>
<dbReference type="CDD" id="cd09898">
    <property type="entry name" value="H3TH_53EXO"/>
    <property type="match status" value="1"/>
</dbReference>
<name>A0A366ILL6_9MICO</name>
<dbReference type="InterPro" id="IPR002421">
    <property type="entry name" value="5-3_exonuclease"/>
</dbReference>
<organism evidence="9 10">
    <name type="scientific">Brevibacterium celere</name>
    <dbReference type="NCBI Taxonomy" id="225845"/>
    <lineage>
        <taxon>Bacteria</taxon>
        <taxon>Bacillati</taxon>
        <taxon>Actinomycetota</taxon>
        <taxon>Actinomycetes</taxon>
        <taxon>Micrococcales</taxon>
        <taxon>Brevibacteriaceae</taxon>
        <taxon>Brevibacterium</taxon>
    </lineage>
</organism>
<evidence type="ECO:0000313" key="10">
    <source>
        <dbReference type="Proteomes" id="UP000253509"/>
    </source>
</evidence>
<comment type="function">
    <text evidence="5">5'-3' exonuclease acting preferentially on double-stranded DNA.</text>
</comment>
<evidence type="ECO:0000256" key="2">
    <source>
        <dbReference type="ARBA" id="ARBA00022801"/>
    </source>
</evidence>
<feature type="domain" description="5'-3' exonuclease" evidence="7">
    <location>
        <begin position="2"/>
        <end position="274"/>
    </location>
</feature>
<dbReference type="CDD" id="cd06127">
    <property type="entry name" value="DEDDh"/>
    <property type="match status" value="1"/>
</dbReference>
<keyword evidence="2" id="KW-0378">Hydrolase</keyword>
<proteinExistence type="predicted"/>
<keyword evidence="10" id="KW-1185">Reference proteome</keyword>
<evidence type="ECO:0000313" key="9">
    <source>
        <dbReference type="EMBL" id="RBP71648.1"/>
    </source>
</evidence>
<dbReference type="SMART" id="SM00279">
    <property type="entry name" value="HhH2"/>
    <property type="match status" value="1"/>
</dbReference>
<dbReference type="SMART" id="SM00479">
    <property type="entry name" value="EXOIII"/>
    <property type="match status" value="1"/>
</dbReference>
<dbReference type="Pfam" id="PF01367">
    <property type="entry name" value="5_3_exonuc"/>
    <property type="match status" value="1"/>
</dbReference>
<accession>A0A366ILL6</accession>
<dbReference type="GO" id="GO:0017108">
    <property type="term" value="F:5'-flap endonuclease activity"/>
    <property type="evidence" value="ECO:0007669"/>
    <property type="project" value="InterPro"/>
</dbReference>
<dbReference type="CDD" id="cd09859">
    <property type="entry name" value="PIN_53EXO"/>
    <property type="match status" value="1"/>
</dbReference>
<dbReference type="PANTHER" id="PTHR42646:SF2">
    <property type="entry name" value="5'-3' EXONUCLEASE FAMILY PROTEIN"/>
    <property type="match status" value="1"/>
</dbReference>
<dbReference type="InterPro" id="IPR008918">
    <property type="entry name" value="HhH2"/>
</dbReference>
<evidence type="ECO:0000256" key="3">
    <source>
        <dbReference type="ARBA" id="ARBA00022839"/>
    </source>
</evidence>
<dbReference type="PANTHER" id="PTHR42646">
    <property type="entry name" value="FLAP ENDONUCLEASE XNI"/>
    <property type="match status" value="1"/>
</dbReference>
<dbReference type="Pfam" id="PF00929">
    <property type="entry name" value="RNase_T"/>
    <property type="match status" value="1"/>
</dbReference>
<dbReference type="SUPFAM" id="SSF88723">
    <property type="entry name" value="PIN domain-like"/>
    <property type="match status" value="1"/>
</dbReference>
<dbReference type="InterPro" id="IPR036279">
    <property type="entry name" value="5-3_exonuclease_C_sf"/>
</dbReference>
<dbReference type="InterPro" id="IPR020045">
    <property type="entry name" value="DNA_polI_H3TH"/>
</dbReference>
<evidence type="ECO:0000259" key="7">
    <source>
        <dbReference type="SMART" id="SM00475"/>
    </source>
</evidence>
<reference evidence="9 10" key="1">
    <citation type="submission" date="2018-06" db="EMBL/GenBank/DDBJ databases">
        <title>Freshwater and sediment microbial communities from various areas in North America, analyzing microbe dynamics in response to fracking.</title>
        <authorList>
            <person name="Lamendella R."/>
        </authorList>
    </citation>
    <scope>NUCLEOTIDE SEQUENCE [LARGE SCALE GENOMIC DNA]</scope>
    <source>
        <strain evidence="9 10">3b_TX</strain>
    </source>
</reference>
<dbReference type="Gene3D" id="3.30.420.10">
    <property type="entry name" value="Ribonuclease H-like superfamily/Ribonuclease H"/>
    <property type="match status" value="1"/>
</dbReference>
<keyword evidence="4" id="KW-0238">DNA-binding</keyword>
<dbReference type="SUPFAM" id="SSF47807">
    <property type="entry name" value="5' to 3' exonuclease, C-terminal subdomain"/>
    <property type="match status" value="1"/>
</dbReference>
<evidence type="ECO:0000259" key="8">
    <source>
        <dbReference type="SMART" id="SM00479"/>
    </source>
</evidence>
<dbReference type="InterPro" id="IPR036397">
    <property type="entry name" value="RNaseH_sf"/>
</dbReference>
<keyword evidence="1" id="KW-0540">Nuclease</keyword>
<keyword evidence="3 9" id="KW-0269">Exonuclease</keyword>
<dbReference type="Gene3D" id="1.10.150.20">
    <property type="entry name" value="5' to 3' exonuclease, C-terminal subdomain"/>
    <property type="match status" value="1"/>
</dbReference>
<dbReference type="Proteomes" id="UP000253509">
    <property type="component" value="Unassembled WGS sequence"/>
</dbReference>
<protein>
    <recommendedName>
        <fullName evidence="6">5'-3' exonuclease</fullName>
    </recommendedName>
</protein>
<dbReference type="InterPro" id="IPR038969">
    <property type="entry name" value="FEN"/>
</dbReference>
<dbReference type="InterPro" id="IPR012337">
    <property type="entry name" value="RNaseH-like_sf"/>
</dbReference>
<comment type="caution">
    <text evidence="9">The sequence shown here is derived from an EMBL/GenBank/DDBJ whole genome shotgun (WGS) entry which is preliminary data.</text>
</comment>
<dbReference type="NCBIfam" id="NF005927">
    <property type="entry name" value="PRK07942.1"/>
    <property type="match status" value="1"/>
</dbReference>
<dbReference type="RefSeq" id="WP_245940580.1">
    <property type="nucleotide sequence ID" value="NZ_QNSB01000005.1"/>
</dbReference>
<dbReference type="EMBL" id="QNSB01000005">
    <property type="protein sequence ID" value="RBP71648.1"/>
    <property type="molecule type" value="Genomic_DNA"/>
</dbReference>
<dbReference type="InterPro" id="IPR020046">
    <property type="entry name" value="5-3_exonucl_a-hlix_arch_N"/>
</dbReference>
<dbReference type="InterPro" id="IPR013520">
    <property type="entry name" value="Ribonucl_H"/>
</dbReference>
<feature type="domain" description="Exonuclease" evidence="8">
    <location>
        <begin position="329"/>
        <end position="502"/>
    </location>
</feature>
<dbReference type="Pfam" id="PF02739">
    <property type="entry name" value="5_3_exonuc_N"/>
    <property type="match status" value="1"/>
</dbReference>
<dbReference type="AlphaFoldDB" id="A0A366ILL6"/>
<dbReference type="GO" id="GO:0033567">
    <property type="term" value="P:DNA replication, Okazaki fragment processing"/>
    <property type="evidence" value="ECO:0007669"/>
    <property type="project" value="InterPro"/>
</dbReference>
<dbReference type="GO" id="GO:0003677">
    <property type="term" value="F:DNA binding"/>
    <property type="evidence" value="ECO:0007669"/>
    <property type="project" value="UniProtKB-KW"/>
</dbReference>
<evidence type="ECO:0000256" key="1">
    <source>
        <dbReference type="ARBA" id="ARBA00022722"/>
    </source>
</evidence>
<dbReference type="SUPFAM" id="SSF53098">
    <property type="entry name" value="Ribonuclease H-like"/>
    <property type="match status" value="1"/>
</dbReference>
<dbReference type="SMART" id="SM00475">
    <property type="entry name" value="53EXOc"/>
    <property type="match status" value="1"/>
</dbReference>
<evidence type="ECO:0000256" key="5">
    <source>
        <dbReference type="ARBA" id="ARBA00049957"/>
    </source>
</evidence>
<sequence>MKPLVLIDTPALYYRAFYSVPDSIVNDDKMPVNAVRGVLDAIAAMIRRLDSDRVVATMDADWRPEFRTAIMPEYKAARVRDEAAGTEIPELLAAQLPLLRRVLAAAGIPIAEVAGTEADDVIATMAAESRTPVVIVSPDRDLLALLDAERDVRVLRPRKGGEWEEITAADLPALYGVPDGTRYRELAALRGDPSDGLPGAPGIGEKTAATLLESFGSLDSVLRAAKAGVKTGGLSPKRAQTLIEHEDALVSTVRVMTCLTDVDHGIDLGTVPSSPDRRAVEEAAVGQNIARSVRSLLDALSEQRPAAPSALAAPAVPSVSAPLPWSQCRLVGFDLETTGVDPATARIVTAAIVESAAEVRTWLADPGIEIPESARAVHGITTEYAAANGRPAAEVVADLCSVLAGLRAEGGVLVGHNIVYDLSVLAAEVRRHHPHVDLAALLPAVVDTYVLDRQVEPRRRGKRTLTQTALRWNVELLDAHDAAADALAALEIARALALSSLDIAALTCAEIMTAQGGWKRAQAEDLQSWLRRNRDPLAVVDASWPMATDVRIGSDHDNL</sequence>
<evidence type="ECO:0000256" key="4">
    <source>
        <dbReference type="ARBA" id="ARBA00023125"/>
    </source>
</evidence>
<gene>
    <name evidence="9" type="ORF">DFO65_105253</name>
</gene>
<evidence type="ECO:0000256" key="6">
    <source>
        <dbReference type="ARBA" id="ARBA00050026"/>
    </source>
</evidence>